<keyword evidence="5" id="KW-0051">Antiviral defense</keyword>
<dbReference type="CDD" id="cd09647">
    <property type="entry name" value="Csm2_III-A"/>
    <property type="match status" value="1"/>
</dbReference>
<protein>
    <recommendedName>
        <fullName evidence="3">CRISPR system Cms protein Csm2</fullName>
    </recommendedName>
    <alternativeName>
        <fullName evidence="6">CRISPR type III A-associated protein Csm2</fullName>
    </alternativeName>
</protein>
<evidence type="ECO:0000256" key="7">
    <source>
        <dbReference type="SAM" id="MobiDB-lite"/>
    </source>
</evidence>
<keyword evidence="4" id="KW-0694">RNA-binding</keyword>
<dbReference type="NCBIfam" id="TIGR01870">
    <property type="entry name" value="cas_TM1810_Csm2"/>
    <property type="match status" value="1"/>
</dbReference>
<evidence type="ECO:0000256" key="1">
    <source>
        <dbReference type="ARBA" id="ARBA00003640"/>
    </source>
</evidence>
<reference evidence="8 9" key="1">
    <citation type="submission" date="2023-01" db="EMBL/GenBank/DDBJ databases">
        <title>Novel diversity within Roseofilum (Cyanobacteria; Desertifilaceae) from marine benthic mats with descriptions of four novel species.</title>
        <authorList>
            <person name="Wang Y."/>
            <person name="Berthold D.E."/>
            <person name="Hu J."/>
            <person name="Lefler F.W."/>
            <person name="Laughinghouse H.D. IV."/>
        </authorList>
    </citation>
    <scope>NUCLEOTIDE SEQUENCE [LARGE SCALE GENOMIC DNA]</scope>
    <source>
        <strain evidence="8 9">BLCC-M91</strain>
    </source>
</reference>
<evidence type="ECO:0000256" key="2">
    <source>
        <dbReference type="ARBA" id="ARBA00006896"/>
    </source>
</evidence>
<feature type="compositionally biased region" description="Basic and acidic residues" evidence="7">
    <location>
        <begin position="9"/>
        <end position="24"/>
    </location>
</feature>
<dbReference type="Proteomes" id="UP001231370">
    <property type="component" value="Unassembled WGS sequence"/>
</dbReference>
<proteinExistence type="inferred from homology"/>
<comment type="similarity">
    <text evidence="2">Belongs to the CRISPR-associated Csm2 family.</text>
</comment>
<sequence>MTQPPKPLNSRDRPNQHGHSPQHDITKEIIDTIQKLSTGLKDYPIRVLVNHAEKFGPELKKNRLETNQIRKFLDAINQIKSKLTQFHGDSTQESISFAKIEPEIVLLKPKLAYAAARQPAVKPLSKVMAAAIDKVNNTDDFERFVQLIESIIAYHKAAGGK</sequence>
<evidence type="ECO:0000313" key="9">
    <source>
        <dbReference type="Proteomes" id="UP001231370"/>
    </source>
</evidence>
<evidence type="ECO:0000256" key="3">
    <source>
        <dbReference type="ARBA" id="ARBA00016118"/>
    </source>
</evidence>
<dbReference type="Pfam" id="PF03750">
    <property type="entry name" value="Csm2_III-A"/>
    <property type="match status" value="1"/>
</dbReference>
<evidence type="ECO:0000256" key="6">
    <source>
        <dbReference type="ARBA" id="ARBA00031723"/>
    </source>
</evidence>
<feature type="region of interest" description="Disordered" evidence="7">
    <location>
        <begin position="1"/>
        <end position="24"/>
    </location>
</feature>
<evidence type="ECO:0000256" key="4">
    <source>
        <dbReference type="ARBA" id="ARBA00022884"/>
    </source>
</evidence>
<keyword evidence="9" id="KW-1185">Reference proteome</keyword>
<name>A0ABT7BNE0_9CYAN</name>
<dbReference type="EMBL" id="JAQPOK010000136">
    <property type="protein sequence ID" value="MDJ1180707.1"/>
    <property type="molecule type" value="Genomic_DNA"/>
</dbReference>
<dbReference type="InterPro" id="IPR010149">
    <property type="entry name" value="CRISPR-assoc_prot_Csm2_III-A"/>
</dbReference>
<accession>A0ABT7BNE0</accession>
<comment type="caution">
    <text evidence="8">The sequence shown here is derived from an EMBL/GenBank/DDBJ whole genome shotgun (WGS) entry which is preliminary data.</text>
</comment>
<evidence type="ECO:0000313" key="8">
    <source>
        <dbReference type="EMBL" id="MDJ1180707.1"/>
    </source>
</evidence>
<gene>
    <name evidence="8" type="primary">csm2</name>
    <name evidence="8" type="ORF">PJF56_17750</name>
</gene>
<comment type="function">
    <text evidence="1">This subunit may be involved in monitoring complementarity of crRNA and target RNA.</text>
</comment>
<organism evidence="8 9">
    <name type="scientific">Roseofilum halophilum BLCC-M91</name>
    <dbReference type="NCBI Taxonomy" id="3022259"/>
    <lineage>
        <taxon>Bacteria</taxon>
        <taxon>Bacillati</taxon>
        <taxon>Cyanobacteriota</taxon>
        <taxon>Cyanophyceae</taxon>
        <taxon>Desertifilales</taxon>
        <taxon>Desertifilaceae</taxon>
        <taxon>Roseofilum</taxon>
        <taxon>Roseofilum halophilum</taxon>
    </lineage>
</organism>
<evidence type="ECO:0000256" key="5">
    <source>
        <dbReference type="ARBA" id="ARBA00023118"/>
    </source>
</evidence>
<dbReference type="RefSeq" id="WP_283764008.1">
    <property type="nucleotide sequence ID" value="NZ_JAQPOK010000136.1"/>
</dbReference>